<dbReference type="PANTHER" id="PTHR39327">
    <property type="match status" value="1"/>
</dbReference>
<feature type="chain" id="PRO_5020539064" evidence="1">
    <location>
        <begin position="23"/>
        <end position="191"/>
    </location>
</feature>
<dbReference type="Proteomes" id="UP000291301">
    <property type="component" value="Unassembled WGS sequence"/>
</dbReference>
<dbReference type="PANTHER" id="PTHR39327:SF1">
    <property type="entry name" value="BLR5470 PROTEIN"/>
    <property type="match status" value="1"/>
</dbReference>
<comment type="caution">
    <text evidence="2">The sequence shown here is derived from an EMBL/GenBank/DDBJ whole genome shotgun (WGS) entry which is preliminary data.</text>
</comment>
<dbReference type="Pfam" id="PF06035">
    <property type="entry name" value="Peptidase_C93"/>
    <property type="match status" value="1"/>
</dbReference>
<keyword evidence="1" id="KW-0732">Signal</keyword>
<proteinExistence type="predicted"/>
<name>A0A4R0PFQ3_9HYPH</name>
<evidence type="ECO:0000313" key="2">
    <source>
        <dbReference type="EMBL" id="TCD16471.1"/>
    </source>
</evidence>
<dbReference type="RefSeq" id="WP_131565367.1">
    <property type="nucleotide sequence ID" value="NZ_JAINFK010000001.1"/>
</dbReference>
<evidence type="ECO:0000313" key="3">
    <source>
        <dbReference type="Proteomes" id="UP000291301"/>
    </source>
</evidence>
<protein>
    <submittedName>
        <fullName evidence="2">Transglutaminase</fullName>
    </submittedName>
</protein>
<dbReference type="OrthoDB" id="7206808at2"/>
<evidence type="ECO:0000256" key="1">
    <source>
        <dbReference type="SAM" id="SignalP"/>
    </source>
</evidence>
<dbReference type="EMBL" id="SJST01000001">
    <property type="protein sequence ID" value="TCD16471.1"/>
    <property type="molecule type" value="Genomic_DNA"/>
</dbReference>
<reference evidence="2 3" key="1">
    <citation type="journal article" date="2015" name="Antonie Van Leeuwenhoek">
        <title>Oricola cellulosilytica gen. nov., sp. nov., a cellulose-degrading bacterium of the family Phyllobacteriaceae isolated from surface seashore water, and emended descriptions of Mesorhizobium loti and Phyllobacterium myrsinacearum.</title>
        <authorList>
            <person name="Hameed A."/>
            <person name="Shahina M."/>
            <person name="Lai W.A."/>
            <person name="Lin S.Y."/>
            <person name="Young L.S."/>
            <person name="Liu Y.C."/>
            <person name="Hsu Y.H."/>
            <person name="Young C.C."/>
        </authorList>
    </citation>
    <scope>NUCLEOTIDE SEQUENCE [LARGE SCALE GENOMIC DNA]</scope>
    <source>
        <strain evidence="2 3">KCTC 52183</strain>
    </source>
</reference>
<dbReference type="InterPro" id="IPR010319">
    <property type="entry name" value="Transglutaminase-like_Cys_pept"/>
</dbReference>
<feature type="signal peptide" evidence="1">
    <location>
        <begin position="1"/>
        <end position="22"/>
    </location>
</feature>
<dbReference type="Gene3D" id="3.10.620.30">
    <property type="match status" value="1"/>
</dbReference>
<keyword evidence="3" id="KW-1185">Reference proteome</keyword>
<accession>A0A4R0PFQ3</accession>
<sequence length="191" mass="20626">MKSFLLTAVLMASSAVPLSAQAATWLKTGGATSKPYGHVAYCRGRASDCRAHGGSGRLAPSRMQMLQSINTSVNRAIKPVSDSKLYGRREVWSFPTDAGDCEDYVLAKRAALLRNGYKPGDLLIAVGRKRGEAHAVLVVRTVDGDFVLDNMEDQVMPVRRAGMRFSKIQSPVDAGSWVKVTGKTSNPSILK</sequence>
<dbReference type="AlphaFoldDB" id="A0A4R0PFQ3"/>
<gene>
    <name evidence="2" type="ORF">E0D97_03335</name>
</gene>
<organism evidence="2 3">
    <name type="scientific">Oricola cellulosilytica</name>
    <dbReference type="NCBI Taxonomy" id="1429082"/>
    <lineage>
        <taxon>Bacteria</taxon>
        <taxon>Pseudomonadati</taxon>
        <taxon>Pseudomonadota</taxon>
        <taxon>Alphaproteobacteria</taxon>
        <taxon>Hyphomicrobiales</taxon>
        <taxon>Ahrensiaceae</taxon>
        <taxon>Oricola</taxon>
    </lineage>
</organism>